<accession>A0A1A7WQP9</accession>
<dbReference type="GO" id="GO:0003676">
    <property type="term" value="F:nucleic acid binding"/>
    <property type="evidence" value="ECO:0007669"/>
    <property type="project" value="InterPro"/>
</dbReference>
<reference evidence="1" key="2">
    <citation type="submission" date="2016-06" db="EMBL/GenBank/DDBJ databases">
        <title>The genome of a short-lived fish provides insights into sex chromosome evolution and the genetic control of aging.</title>
        <authorList>
            <person name="Reichwald K."/>
            <person name="Felder M."/>
            <person name="Petzold A."/>
            <person name="Koch P."/>
            <person name="Groth M."/>
            <person name="Platzer M."/>
        </authorList>
    </citation>
    <scope>NUCLEOTIDE SEQUENCE</scope>
    <source>
        <tissue evidence="1">Brain</tissue>
    </source>
</reference>
<dbReference type="AlphaFoldDB" id="A0A1A7WQP9"/>
<feature type="non-terminal residue" evidence="1">
    <location>
        <position position="61"/>
    </location>
</feature>
<organism evidence="1">
    <name type="scientific">Iconisemion striatum</name>
    <dbReference type="NCBI Taxonomy" id="60296"/>
    <lineage>
        <taxon>Eukaryota</taxon>
        <taxon>Metazoa</taxon>
        <taxon>Chordata</taxon>
        <taxon>Craniata</taxon>
        <taxon>Vertebrata</taxon>
        <taxon>Euteleostomi</taxon>
        <taxon>Actinopterygii</taxon>
        <taxon>Neopterygii</taxon>
        <taxon>Teleostei</taxon>
        <taxon>Neoteleostei</taxon>
        <taxon>Acanthomorphata</taxon>
        <taxon>Ovalentaria</taxon>
        <taxon>Atherinomorphae</taxon>
        <taxon>Cyprinodontiformes</taxon>
        <taxon>Nothobranchiidae</taxon>
        <taxon>Iconisemion</taxon>
    </lineage>
</organism>
<proteinExistence type="predicted"/>
<dbReference type="EMBL" id="HADX01002306">
    <property type="protein sequence ID" value="SBP24538.1"/>
    <property type="molecule type" value="Transcribed_RNA"/>
</dbReference>
<feature type="non-terminal residue" evidence="1">
    <location>
        <position position="1"/>
    </location>
</feature>
<reference evidence="1" key="1">
    <citation type="submission" date="2016-05" db="EMBL/GenBank/DDBJ databases">
        <authorList>
            <person name="Lavstsen T."/>
            <person name="Jespersen J.S."/>
        </authorList>
    </citation>
    <scope>NUCLEOTIDE SEQUENCE</scope>
    <source>
        <tissue evidence="1">Brain</tissue>
    </source>
</reference>
<sequence>TDETNIEVFGHNKGCYAWRKKNSIQRKHGGGSIMLWGCVASIMRQAANIVDHFRRFIGLVD</sequence>
<protein>
    <submittedName>
        <fullName evidence="1">Uncharacterized protein</fullName>
    </submittedName>
</protein>
<name>A0A1A7WQP9_9TELE</name>
<dbReference type="EMBL" id="HADW01006561">
    <property type="protein sequence ID" value="SBP07961.1"/>
    <property type="molecule type" value="Transcribed_RNA"/>
</dbReference>
<evidence type="ECO:0000313" key="1">
    <source>
        <dbReference type="EMBL" id="SBP07961.1"/>
    </source>
</evidence>
<dbReference type="InterPro" id="IPR036397">
    <property type="entry name" value="RNaseH_sf"/>
</dbReference>
<dbReference type="Gene3D" id="3.30.420.10">
    <property type="entry name" value="Ribonuclease H-like superfamily/Ribonuclease H"/>
    <property type="match status" value="1"/>
</dbReference>
<gene>
    <name evidence="1" type="primary">Nfu_g_1_001026</name>
</gene>